<comment type="caution">
    <text evidence="1">The sequence shown here is derived from an EMBL/GenBank/DDBJ whole genome shotgun (WGS) entry which is preliminary data.</text>
</comment>
<sequence>MIISNQTSLLDYLNNPESAQNTLSELANSPGKAQLAQETKALTEPASEAGIQDMLEKIEAGDSSVSLTTIGNMLEHYKSKVSADLQDIAANLNAPVAFERQDDRWVVTQPEGQREDKTLSRMQQYLDKDTRLTQRLSQINQLAEMHELGQAREHANTLKAQGVEDDAIVDFLSNARQQIFAEDSLTFTGNTLTANAEQTAQTLFDAISTSS</sequence>
<dbReference type="AlphaFoldDB" id="A0A918MYZ6"/>
<evidence type="ECO:0000313" key="2">
    <source>
        <dbReference type="Proteomes" id="UP000631300"/>
    </source>
</evidence>
<dbReference type="EMBL" id="BMXP01000003">
    <property type="protein sequence ID" value="GGW83422.1"/>
    <property type="molecule type" value="Genomic_DNA"/>
</dbReference>
<reference evidence="1" key="2">
    <citation type="submission" date="2020-09" db="EMBL/GenBank/DDBJ databases">
        <authorList>
            <person name="Sun Q."/>
            <person name="Kim S."/>
        </authorList>
    </citation>
    <scope>NUCLEOTIDE SEQUENCE</scope>
    <source>
        <strain evidence="1">KCTC 22164</strain>
    </source>
</reference>
<accession>A0A918MYZ6</accession>
<dbReference type="Proteomes" id="UP000631300">
    <property type="component" value="Unassembled WGS sequence"/>
</dbReference>
<proteinExistence type="predicted"/>
<reference evidence="1" key="1">
    <citation type="journal article" date="2014" name="Int. J. Syst. Evol. Microbiol.">
        <title>Complete genome sequence of Corynebacterium casei LMG S-19264T (=DSM 44701T), isolated from a smear-ripened cheese.</title>
        <authorList>
            <consortium name="US DOE Joint Genome Institute (JGI-PGF)"/>
            <person name="Walter F."/>
            <person name="Albersmeier A."/>
            <person name="Kalinowski J."/>
            <person name="Ruckert C."/>
        </authorList>
    </citation>
    <scope>NUCLEOTIDE SEQUENCE</scope>
    <source>
        <strain evidence="1">KCTC 22164</strain>
    </source>
</reference>
<evidence type="ECO:0000313" key="1">
    <source>
        <dbReference type="EMBL" id="GGW83422.1"/>
    </source>
</evidence>
<dbReference type="RefSeq" id="WP_189405189.1">
    <property type="nucleotide sequence ID" value="NZ_BMXP01000003.1"/>
</dbReference>
<gene>
    <name evidence="1" type="ORF">GCM10007391_16120</name>
</gene>
<keyword evidence="2" id="KW-1185">Reference proteome</keyword>
<organism evidence="1 2">
    <name type="scientific">Alteromonas halophila</name>
    <dbReference type="NCBI Taxonomy" id="516698"/>
    <lineage>
        <taxon>Bacteria</taxon>
        <taxon>Pseudomonadati</taxon>
        <taxon>Pseudomonadota</taxon>
        <taxon>Gammaproteobacteria</taxon>
        <taxon>Alteromonadales</taxon>
        <taxon>Alteromonadaceae</taxon>
        <taxon>Alteromonas/Salinimonas group</taxon>
        <taxon>Alteromonas</taxon>
    </lineage>
</organism>
<name>A0A918MYZ6_9ALTE</name>
<protein>
    <submittedName>
        <fullName evidence="1">Uncharacterized protein</fullName>
    </submittedName>
</protein>